<reference evidence="1 2" key="1">
    <citation type="submission" date="2018-11" db="EMBL/GenBank/DDBJ databases">
        <title>Schleiferia aggregans sp. nov., a moderately thermophilic heterotrophic bacterium isolated from microbial mats at a terrestrial hot spring.</title>
        <authorList>
            <person name="Iino T."/>
            <person name="Ohkuma M."/>
            <person name="Haruta S."/>
        </authorList>
    </citation>
    <scope>NUCLEOTIDE SEQUENCE [LARGE SCALE GENOMIC DNA]</scope>
    <source>
        <strain evidence="1 2">LA</strain>
    </source>
</reference>
<dbReference type="EMBL" id="BHZE01000022">
    <property type="protein sequence ID" value="GCD78395.1"/>
    <property type="molecule type" value="Genomic_DNA"/>
</dbReference>
<name>A0A401XN15_9FLAO</name>
<dbReference type="Proteomes" id="UP000286715">
    <property type="component" value="Unassembled WGS sequence"/>
</dbReference>
<evidence type="ECO:0000313" key="2">
    <source>
        <dbReference type="Proteomes" id="UP000286715"/>
    </source>
</evidence>
<organism evidence="1 2">
    <name type="scientific">Thermaurantimonas aggregans</name>
    <dbReference type="NCBI Taxonomy" id="2173829"/>
    <lineage>
        <taxon>Bacteria</taxon>
        <taxon>Pseudomonadati</taxon>
        <taxon>Bacteroidota</taxon>
        <taxon>Flavobacteriia</taxon>
        <taxon>Flavobacteriales</taxon>
        <taxon>Schleiferiaceae</taxon>
        <taxon>Thermaurantimonas</taxon>
    </lineage>
</organism>
<comment type="caution">
    <text evidence="1">The sequence shown here is derived from an EMBL/GenBank/DDBJ whole genome shotgun (WGS) entry which is preliminary data.</text>
</comment>
<dbReference type="Gene3D" id="3.40.30.10">
    <property type="entry name" value="Glutaredoxin"/>
    <property type="match status" value="1"/>
</dbReference>
<dbReference type="SUPFAM" id="SSF52833">
    <property type="entry name" value="Thioredoxin-like"/>
    <property type="match status" value="1"/>
</dbReference>
<dbReference type="AlphaFoldDB" id="A0A401XN15"/>
<sequence length="203" mass="23541">MIQLETDRKQWMAAKLKASMSFEDYLKEVEQQVKASKTSGLNQSAEYVEYTKMGYQRMTRWLKTLNPEQFAFDFSVDKKITMLTLTESWCGDAAHVSPVLHYISLQNGLSLRFLYRDQHLDLMDEYLTNGGRSIPKVIFIDEQLNELASWGPRPAHAQELYIRLKATGDVQKIIHGLQMWYNKDKGACTKLEIETIIRNLLKA</sequence>
<evidence type="ECO:0000313" key="1">
    <source>
        <dbReference type="EMBL" id="GCD78395.1"/>
    </source>
</evidence>
<keyword evidence="2" id="KW-1185">Reference proteome</keyword>
<accession>A0A401XN15</accession>
<dbReference type="InterPro" id="IPR036249">
    <property type="entry name" value="Thioredoxin-like_sf"/>
</dbReference>
<dbReference type="OrthoDB" id="6120799at2"/>
<proteinExistence type="predicted"/>
<dbReference type="Pfam" id="PF14595">
    <property type="entry name" value="Thioredoxin_9"/>
    <property type="match status" value="1"/>
</dbReference>
<dbReference type="RefSeq" id="WP_124398452.1">
    <property type="nucleotide sequence ID" value="NZ_BHZE01000022.1"/>
</dbReference>
<protein>
    <submittedName>
        <fullName evidence="1">Thioredoxin</fullName>
    </submittedName>
</protein>
<gene>
    <name evidence="1" type="ORF">JCM31826_18770</name>
</gene>